<name>A0ACC1HWZ1_9FUNG</name>
<protein>
    <submittedName>
        <fullName evidence="1">UBX domain protein Ubx2</fullName>
        <ecNumber evidence="1">1.1.1.8</ecNumber>
    </submittedName>
</protein>
<evidence type="ECO:0000313" key="1">
    <source>
        <dbReference type="EMBL" id="KAJ1679752.1"/>
    </source>
</evidence>
<keyword evidence="2" id="KW-1185">Reference proteome</keyword>
<sequence length="452" mass="50342">MAHNNDSNLDELVSSFIEITGANHETALQYINFFGDCQSAVETFFNRNGAPLTDTDIVAGDANIDQSEDAVRAPIAARRERLIDTNDYGSRYYSELASAATAPTDPFVASSNDSWSRLFSVPPGLAFTAGFDKAQEKGEDENRLILIHFHDPDEFRSMEINRDFWNDKMICELIHNRLIFIQVVKRVDERDSLSNNYGIYSFPTIILVDPITGEKLLSFEKDARHGFGDCRELPNDPNTFKAELEEYIDARLIVGSPRKKRAKEKSIELLSEEEQFRLAIEASMNESGILAGTSAQPIVLDSDSDVSDSEKARRSEPKSAVLIESVGDGEVSGKAGTQLPPLIDASNDRPDLPTDAIDPEFQEYASLPAEYQEPGPGPATTRVKFHLPNGKTHIVRVLKSDKVVRLFSAAKSLFADTREYSEIPRMVANNMSLWERRDETVDSIGIANTVIR</sequence>
<keyword evidence="1" id="KW-0560">Oxidoreductase</keyword>
<proteinExistence type="predicted"/>
<feature type="non-terminal residue" evidence="1">
    <location>
        <position position="452"/>
    </location>
</feature>
<dbReference type="EMBL" id="JAMZIH010000197">
    <property type="protein sequence ID" value="KAJ1679752.1"/>
    <property type="molecule type" value="Genomic_DNA"/>
</dbReference>
<gene>
    <name evidence="1" type="primary">ubx2</name>
    <name evidence="1" type="ORF">EV182_001395</name>
</gene>
<evidence type="ECO:0000313" key="2">
    <source>
        <dbReference type="Proteomes" id="UP001145114"/>
    </source>
</evidence>
<dbReference type="Proteomes" id="UP001145114">
    <property type="component" value="Unassembled WGS sequence"/>
</dbReference>
<reference evidence="1" key="1">
    <citation type="submission" date="2022-06" db="EMBL/GenBank/DDBJ databases">
        <title>Phylogenomic reconstructions and comparative analyses of Kickxellomycotina fungi.</title>
        <authorList>
            <person name="Reynolds N.K."/>
            <person name="Stajich J.E."/>
            <person name="Barry K."/>
            <person name="Grigoriev I.V."/>
            <person name="Crous P."/>
            <person name="Smith M.E."/>
        </authorList>
    </citation>
    <scope>NUCLEOTIDE SEQUENCE</scope>
    <source>
        <strain evidence="1">RSA 2271</strain>
    </source>
</reference>
<accession>A0ACC1HWZ1</accession>
<comment type="caution">
    <text evidence="1">The sequence shown here is derived from an EMBL/GenBank/DDBJ whole genome shotgun (WGS) entry which is preliminary data.</text>
</comment>
<dbReference type="EC" id="1.1.1.8" evidence="1"/>
<organism evidence="1 2">
    <name type="scientific">Spiromyces aspiralis</name>
    <dbReference type="NCBI Taxonomy" id="68401"/>
    <lineage>
        <taxon>Eukaryota</taxon>
        <taxon>Fungi</taxon>
        <taxon>Fungi incertae sedis</taxon>
        <taxon>Zoopagomycota</taxon>
        <taxon>Kickxellomycotina</taxon>
        <taxon>Kickxellomycetes</taxon>
        <taxon>Kickxellales</taxon>
        <taxon>Kickxellaceae</taxon>
        <taxon>Spiromyces</taxon>
    </lineage>
</organism>